<dbReference type="Proteomes" id="UP000515860">
    <property type="component" value="Chromosome"/>
</dbReference>
<sequence length="404" mass="45103">MSKVLKVFVNLILLLFILTGIALLVPPLVGVTTVVAEEGMVTNMQTGSVAYALKKPLSELKAGDKILQTGEDSAYVYEITSLNAETGVVTVRPSDGAATQELTLRNTAQKEVITVPLIGYVSIAMQTTEGRIILGLAALLVIVLFIVAEIWSRRHEDDEEEDEEDDGEAELTRRELKARQKEQKRLVKEKKKREKRGEGEEDQFFSELADKKRSADKRSEREYQKRQTGGVHSEPDDTEDDIRKSQMPEGDAEVFIEKIEEPEKDQAEWDELNAETASEDAAVEVLQPEELEEPVRTADTDGEDMPVPETDTEKNVGTDTIPDVQAALEAALETQQIRQPEQMVEQGYPEEEAEQTQALEEIELAMPVRTVEELLQEAYSDGDDPVVKEDDTTGVTFVDYSECL</sequence>
<evidence type="ECO:0000256" key="2">
    <source>
        <dbReference type="SAM" id="Phobius"/>
    </source>
</evidence>
<feature type="compositionally biased region" description="Acidic residues" evidence="1">
    <location>
        <begin position="268"/>
        <end position="292"/>
    </location>
</feature>
<keyword evidence="4" id="KW-1185">Reference proteome</keyword>
<dbReference type="KEGG" id="whj:H9Q79_09095"/>
<feature type="transmembrane region" description="Helical" evidence="2">
    <location>
        <begin position="132"/>
        <end position="151"/>
    </location>
</feature>
<feature type="compositionally biased region" description="Basic and acidic residues" evidence="1">
    <location>
        <begin position="208"/>
        <end position="225"/>
    </location>
</feature>
<feature type="region of interest" description="Disordered" evidence="1">
    <location>
        <begin position="187"/>
        <end position="319"/>
    </location>
</feature>
<evidence type="ECO:0000313" key="4">
    <source>
        <dbReference type="Proteomes" id="UP000515860"/>
    </source>
</evidence>
<evidence type="ECO:0000313" key="3">
    <source>
        <dbReference type="EMBL" id="QNM07122.1"/>
    </source>
</evidence>
<keyword evidence="2" id="KW-0812">Transmembrane</keyword>
<organism evidence="3 4">
    <name type="scientific">Wansuia hejianensis</name>
    <dbReference type="NCBI Taxonomy" id="2763667"/>
    <lineage>
        <taxon>Bacteria</taxon>
        <taxon>Bacillati</taxon>
        <taxon>Bacillota</taxon>
        <taxon>Clostridia</taxon>
        <taxon>Lachnospirales</taxon>
        <taxon>Lachnospiraceae</taxon>
        <taxon>Wansuia</taxon>
    </lineage>
</organism>
<evidence type="ECO:0000256" key="1">
    <source>
        <dbReference type="SAM" id="MobiDB-lite"/>
    </source>
</evidence>
<dbReference type="EMBL" id="CP060635">
    <property type="protein sequence ID" value="QNM07122.1"/>
    <property type="molecule type" value="Genomic_DNA"/>
</dbReference>
<accession>A0A7G9G8J0</accession>
<gene>
    <name evidence="3" type="ORF">H9Q79_09095</name>
</gene>
<reference evidence="3 4" key="1">
    <citation type="submission" date="2020-08" db="EMBL/GenBank/DDBJ databases">
        <authorList>
            <person name="Liu C."/>
            <person name="Sun Q."/>
        </authorList>
    </citation>
    <scope>NUCLEOTIDE SEQUENCE [LARGE SCALE GENOMIC DNA]</scope>
    <source>
        <strain evidence="3 4">NSJ-29</strain>
    </source>
</reference>
<feature type="compositionally biased region" description="Basic and acidic residues" evidence="1">
    <location>
        <begin position="255"/>
        <end position="267"/>
    </location>
</feature>
<dbReference type="AlphaFoldDB" id="A0A7G9G8J0"/>
<name>A0A7G9G8J0_9FIRM</name>
<protein>
    <submittedName>
        <fullName evidence="3">Uncharacterized protein</fullName>
    </submittedName>
</protein>
<proteinExistence type="predicted"/>
<dbReference type="RefSeq" id="WP_118643413.1">
    <property type="nucleotide sequence ID" value="NZ_CP060635.1"/>
</dbReference>
<keyword evidence="2" id="KW-0472">Membrane</keyword>
<keyword evidence="2" id="KW-1133">Transmembrane helix</keyword>